<evidence type="ECO:0000313" key="6">
    <source>
        <dbReference type="EMBL" id="OQV25144.1"/>
    </source>
</evidence>
<dbReference type="Proteomes" id="UP000192578">
    <property type="component" value="Unassembled WGS sequence"/>
</dbReference>
<protein>
    <recommendedName>
        <fullName evidence="4 5">Cyclin-dependent kinases regulatory subunit</fullName>
    </recommendedName>
</protein>
<evidence type="ECO:0000256" key="1">
    <source>
        <dbReference type="ARBA" id="ARBA00007782"/>
    </source>
</evidence>
<dbReference type="AlphaFoldDB" id="A0A1W0XCE9"/>
<dbReference type="EMBL" id="MTYJ01000003">
    <property type="protein sequence ID" value="OQV25144.1"/>
    <property type="molecule type" value="Genomic_DNA"/>
</dbReference>
<dbReference type="InterPro" id="IPR000789">
    <property type="entry name" value="Cyclin-dep_kinase_reg-sub"/>
</dbReference>
<comment type="function">
    <text evidence="5">Binds to the catalytic subunit of the cyclin dependent kinases and is essential for their biological function.</text>
</comment>
<dbReference type="PANTHER" id="PTHR23415">
    <property type="entry name" value="CYCLIN-DEPENDENT KINASES REGULATORY SUBUNIT/60S RIBOSOME SUBUNIT BIOGENESIS PROTEIN NIP7"/>
    <property type="match status" value="1"/>
</dbReference>
<sequence length="137" mass="16468">MKCDRGDVCRRRKMSNNKFYYSDKYSDDVYEYRHVVLPKDYAQRIPKARLMKEEEWRGLGIQQSLGWETYMIHKPEPHIILFRRKLTPEMKQEKELERKKRLASLAKEVKGKDVMLAGHKDRGEGLARLKEQNTLRQ</sequence>
<gene>
    <name evidence="6" type="ORF">BV898_00834</name>
</gene>
<comment type="caution">
    <text evidence="6">The sequence shown here is derived from an EMBL/GenBank/DDBJ whole genome shotgun (WGS) entry which is preliminary data.</text>
</comment>
<keyword evidence="2 5" id="KW-0132">Cell division</keyword>
<comment type="similarity">
    <text evidence="1 5">Belongs to the CKS family.</text>
</comment>
<organism evidence="6 7">
    <name type="scientific">Hypsibius exemplaris</name>
    <name type="common">Freshwater tardigrade</name>
    <dbReference type="NCBI Taxonomy" id="2072580"/>
    <lineage>
        <taxon>Eukaryota</taxon>
        <taxon>Metazoa</taxon>
        <taxon>Ecdysozoa</taxon>
        <taxon>Tardigrada</taxon>
        <taxon>Eutardigrada</taxon>
        <taxon>Parachela</taxon>
        <taxon>Hypsibioidea</taxon>
        <taxon>Hypsibiidae</taxon>
        <taxon>Hypsibius</taxon>
    </lineage>
</organism>
<evidence type="ECO:0000256" key="3">
    <source>
        <dbReference type="ARBA" id="ARBA00023306"/>
    </source>
</evidence>
<dbReference type="PRINTS" id="PR00296">
    <property type="entry name" value="CYCLINKINASE"/>
</dbReference>
<dbReference type="OrthoDB" id="440676at2759"/>
<dbReference type="GO" id="GO:0051301">
    <property type="term" value="P:cell division"/>
    <property type="evidence" value="ECO:0007669"/>
    <property type="project" value="UniProtKB-UniRule"/>
</dbReference>
<dbReference type="Pfam" id="PF01111">
    <property type="entry name" value="CKS"/>
    <property type="match status" value="1"/>
</dbReference>
<dbReference type="SMART" id="SM01084">
    <property type="entry name" value="CKS"/>
    <property type="match status" value="1"/>
</dbReference>
<keyword evidence="7" id="KW-1185">Reference proteome</keyword>
<proteinExistence type="inferred from homology"/>
<dbReference type="Gene3D" id="3.30.170.10">
    <property type="entry name" value="Cyclin-dependent kinase, regulatory subunit"/>
    <property type="match status" value="1"/>
</dbReference>
<evidence type="ECO:0000256" key="2">
    <source>
        <dbReference type="ARBA" id="ARBA00022618"/>
    </source>
</evidence>
<evidence type="ECO:0000313" key="7">
    <source>
        <dbReference type="Proteomes" id="UP000192578"/>
    </source>
</evidence>
<name>A0A1W0XCE9_HYPEX</name>
<evidence type="ECO:0000256" key="5">
    <source>
        <dbReference type="RuleBase" id="RU311113"/>
    </source>
</evidence>
<evidence type="ECO:0000256" key="4">
    <source>
        <dbReference type="ARBA" id="ARBA00068939"/>
    </source>
</evidence>
<dbReference type="FunFam" id="3.30.170.10:FF:000001">
    <property type="entry name" value="Cyclin-dependent kinases regulatory subunit"/>
    <property type="match status" value="1"/>
</dbReference>
<keyword evidence="3 5" id="KW-0131">Cell cycle</keyword>
<accession>A0A1W0XCE9</accession>
<dbReference type="PROSITE" id="PS00944">
    <property type="entry name" value="CKS_1"/>
    <property type="match status" value="1"/>
</dbReference>
<reference evidence="7" key="1">
    <citation type="submission" date="2017-01" db="EMBL/GenBank/DDBJ databases">
        <title>Comparative genomics of anhydrobiosis in the tardigrade Hypsibius dujardini.</title>
        <authorList>
            <person name="Yoshida Y."/>
            <person name="Koutsovoulos G."/>
            <person name="Laetsch D."/>
            <person name="Stevens L."/>
            <person name="Kumar S."/>
            <person name="Horikawa D."/>
            <person name="Ishino K."/>
            <person name="Komine S."/>
            <person name="Tomita M."/>
            <person name="Blaxter M."/>
            <person name="Arakawa K."/>
        </authorList>
    </citation>
    <scope>NUCLEOTIDE SEQUENCE [LARGE SCALE GENOMIC DNA]</scope>
    <source>
        <strain evidence="7">Z151</strain>
    </source>
</reference>
<dbReference type="InterPro" id="IPR036858">
    <property type="entry name" value="Cyclin-dep_kinase_reg-sub_sf"/>
</dbReference>
<dbReference type="GO" id="GO:0016538">
    <property type="term" value="F:cyclin-dependent protein serine/threonine kinase regulator activity"/>
    <property type="evidence" value="ECO:0007669"/>
    <property type="project" value="InterPro"/>
</dbReference>
<dbReference type="SUPFAM" id="SSF55637">
    <property type="entry name" value="Cell cycle regulatory proteins"/>
    <property type="match status" value="1"/>
</dbReference>